<dbReference type="PROSITE" id="PS00036">
    <property type="entry name" value="BZIP_BASIC"/>
    <property type="match status" value="1"/>
</dbReference>
<dbReference type="InterPro" id="IPR004827">
    <property type="entry name" value="bZIP"/>
</dbReference>
<feature type="compositionally biased region" description="Basic and acidic residues" evidence="1">
    <location>
        <begin position="168"/>
        <end position="180"/>
    </location>
</feature>
<evidence type="ECO:0000313" key="3">
    <source>
        <dbReference type="EMBL" id="CAH0022530.1"/>
    </source>
</evidence>
<gene>
    <name evidence="3" type="ORF">CRHIZ90672A_00016340</name>
</gene>
<dbReference type="CDD" id="cd14688">
    <property type="entry name" value="bZIP_YAP"/>
    <property type="match status" value="1"/>
</dbReference>
<dbReference type="PANTHER" id="PTHR40618:SF1">
    <property type="entry name" value="B-ZIP TRANSCRIPTION FACTOR (EUROFUNG)"/>
    <property type="match status" value="1"/>
</dbReference>
<keyword evidence="4" id="KW-1185">Reference proteome</keyword>
<reference evidence="3" key="1">
    <citation type="submission" date="2021-10" db="EMBL/GenBank/DDBJ databases">
        <authorList>
            <person name="Piombo E."/>
        </authorList>
    </citation>
    <scope>NUCLEOTIDE SEQUENCE</scope>
</reference>
<evidence type="ECO:0000256" key="1">
    <source>
        <dbReference type="SAM" id="MobiDB-lite"/>
    </source>
</evidence>
<feature type="region of interest" description="Disordered" evidence="1">
    <location>
        <begin position="399"/>
        <end position="418"/>
    </location>
</feature>
<evidence type="ECO:0000313" key="4">
    <source>
        <dbReference type="Proteomes" id="UP000696573"/>
    </source>
</evidence>
<dbReference type="GO" id="GO:0003700">
    <property type="term" value="F:DNA-binding transcription factor activity"/>
    <property type="evidence" value="ECO:0007669"/>
    <property type="project" value="InterPro"/>
</dbReference>
<organism evidence="3 4">
    <name type="scientific">Clonostachys rhizophaga</name>
    <dbReference type="NCBI Taxonomy" id="160324"/>
    <lineage>
        <taxon>Eukaryota</taxon>
        <taxon>Fungi</taxon>
        <taxon>Dikarya</taxon>
        <taxon>Ascomycota</taxon>
        <taxon>Pezizomycotina</taxon>
        <taxon>Sordariomycetes</taxon>
        <taxon>Hypocreomycetidae</taxon>
        <taxon>Hypocreales</taxon>
        <taxon>Bionectriaceae</taxon>
        <taxon>Clonostachys</taxon>
    </lineage>
</organism>
<sequence length="433" mass="47865">MRNSASPSAGKRRLHDAGDIDVCNHLVPVSGPNILPCPTNSLQCIAFSDWDVDLQARRERNRKAQTEFRRRRQVAERSRDLRLQLLEDVVGEMATILTDFCDELLRNEAAAKDPNLVACLRRSSARVIALVKTVHPEETVDATATIHISRSSHSPGTGRSIESILEDTSERRDELCHSEQADNSGPYVSSNDSPPATSMEHERAVPGWSLYLAEMAQSDSPRGYDFDSRGRANLDLQPVQRLPPWIPSSSLRVVPFPLRLVKTTLAQAYLFLRGDLHISSEDIHRSFGNTLRLRTREQLISHLHGLLGRRIDDLSEAAGMAGTFTHLVSAERPTTDGTSSHAGTAWDLDTDGILNLLYSEIQADAFLTAFGVYKELNHLGARMLDPETMEINISGVGLSTSHHTEGELPGTGPSKRNCTKRNPAHLTCILDMS</sequence>
<dbReference type="Proteomes" id="UP000696573">
    <property type="component" value="Unassembled WGS sequence"/>
</dbReference>
<evidence type="ECO:0000259" key="2">
    <source>
        <dbReference type="PROSITE" id="PS00036"/>
    </source>
</evidence>
<proteinExistence type="predicted"/>
<comment type="caution">
    <text evidence="3">The sequence shown here is derived from an EMBL/GenBank/DDBJ whole genome shotgun (WGS) entry which is preliminary data.</text>
</comment>
<feature type="domain" description="BZIP" evidence="2">
    <location>
        <begin position="57"/>
        <end position="71"/>
    </location>
</feature>
<dbReference type="EMBL" id="CABFNQ020000679">
    <property type="protein sequence ID" value="CAH0022530.1"/>
    <property type="molecule type" value="Genomic_DNA"/>
</dbReference>
<feature type="compositionally biased region" description="Polar residues" evidence="1">
    <location>
        <begin position="181"/>
        <end position="196"/>
    </location>
</feature>
<protein>
    <recommendedName>
        <fullName evidence="2">BZIP domain-containing protein</fullName>
    </recommendedName>
</protein>
<name>A0A9N9VGB6_9HYPO</name>
<accession>A0A9N9VGB6</accession>
<dbReference type="AlphaFoldDB" id="A0A9N9VGB6"/>
<dbReference type="OrthoDB" id="3555317at2759"/>
<feature type="region of interest" description="Disordered" evidence="1">
    <location>
        <begin position="167"/>
        <end position="200"/>
    </location>
</feature>
<dbReference type="PANTHER" id="PTHR40618">
    <property type="entry name" value="B-ZIP TRANSCRIPTION FACTOR (EUROFUNG)-RELATED"/>
    <property type="match status" value="1"/>
</dbReference>